<gene>
    <name evidence="1" type="ORF">AARE701A_LOCUS11081</name>
</gene>
<dbReference type="Proteomes" id="UP000682877">
    <property type="component" value="Chromosome 4"/>
</dbReference>
<dbReference type="AlphaFoldDB" id="A0A8S2A6J6"/>
<keyword evidence="2" id="KW-1185">Reference proteome</keyword>
<evidence type="ECO:0000313" key="2">
    <source>
        <dbReference type="Proteomes" id="UP000682877"/>
    </source>
</evidence>
<name>A0A8S2A6J6_ARAAE</name>
<sequence length="121" mass="13962">MNPRSTFAPYDEYLIRSSTLRLGHPCTLVILIELYNLNEDVESSGSEQELPSLRCMKKNPPHFSAILKLPKKLDIWRMHEWTLYEYDAFLCRVQGTGTPRLLGRLENSTKTHDQGVEKAVI</sequence>
<accession>A0A8S2A6J6</accession>
<proteinExistence type="predicted"/>
<organism evidence="1 2">
    <name type="scientific">Arabidopsis arenosa</name>
    <name type="common">Sand rock-cress</name>
    <name type="synonym">Cardaminopsis arenosa</name>
    <dbReference type="NCBI Taxonomy" id="38785"/>
    <lineage>
        <taxon>Eukaryota</taxon>
        <taxon>Viridiplantae</taxon>
        <taxon>Streptophyta</taxon>
        <taxon>Embryophyta</taxon>
        <taxon>Tracheophyta</taxon>
        <taxon>Spermatophyta</taxon>
        <taxon>Magnoliopsida</taxon>
        <taxon>eudicotyledons</taxon>
        <taxon>Gunneridae</taxon>
        <taxon>Pentapetalae</taxon>
        <taxon>rosids</taxon>
        <taxon>malvids</taxon>
        <taxon>Brassicales</taxon>
        <taxon>Brassicaceae</taxon>
        <taxon>Camelineae</taxon>
        <taxon>Arabidopsis</taxon>
    </lineage>
</organism>
<dbReference type="EMBL" id="LR999454">
    <property type="protein sequence ID" value="CAE6042224.1"/>
    <property type="molecule type" value="Genomic_DNA"/>
</dbReference>
<evidence type="ECO:0000313" key="1">
    <source>
        <dbReference type="EMBL" id="CAE6042224.1"/>
    </source>
</evidence>
<protein>
    <submittedName>
        <fullName evidence="1">Uncharacterized protein</fullName>
    </submittedName>
</protein>
<reference evidence="1" key="1">
    <citation type="submission" date="2021-01" db="EMBL/GenBank/DDBJ databases">
        <authorList>
            <person name="Bezrukov I."/>
        </authorList>
    </citation>
    <scope>NUCLEOTIDE SEQUENCE</scope>
</reference>